<dbReference type="EMBL" id="VILF01000001">
    <property type="protein sequence ID" value="MTJ42202.1"/>
    <property type="molecule type" value="Genomic_DNA"/>
</dbReference>
<evidence type="ECO:0000313" key="2">
    <source>
        <dbReference type="Proteomes" id="UP001517388"/>
    </source>
</evidence>
<keyword evidence="2" id="KW-1185">Reference proteome</keyword>
<accession>A0ACC7S156</accession>
<keyword evidence="1" id="KW-0808">Transferase</keyword>
<dbReference type="Proteomes" id="UP001517388">
    <property type="component" value="Unassembled WGS sequence"/>
</dbReference>
<proteinExistence type="predicted"/>
<organism evidence="1 2">
    <name type="scientific">Dolichospermum flos-aquae UHCC 0037</name>
    <dbReference type="NCBI Taxonomy" id="2590026"/>
    <lineage>
        <taxon>Bacteria</taxon>
        <taxon>Bacillati</taxon>
        <taxon>Cyanobacteriota</taxon>
        <taxon>Cyanophyceae</taxon>
        <taxon>Nostocales</taxon>
        <taxon>Aphanizomenonaceae</taxon>
        <taxon>Dolichospermum</taxon>
    </lineage>
</organism>
<gene>
    <name evidence="1" type="ORF">FJR39_02710</name>
</gene>
<name>A0ACC7S156_DOLFA</name>
<comment type="caution">
    <text evidence="1">The sequence shown here is derived from an EMBL/GenBank/DDBJ whole genome shotgun (WGS) entry which is preliminary data.</text>
</comment>
<sequence length="602" mass="68940">MIMFYTSQYICLSCFQNHTMPHLRSFYVVHPDDWLLQEFSLGIQNRSKESIRQWILRELLETYNYPTGWLENQISLVDSESLELEVEDFFGIRLLTTNGEPFFWISISEENELEKAENRLVSILIKSNTAGVGIVTDGTDQGTKFLRRRFDSDKCEYIVDIEVYSQPDALSSLKLNTVDDDITTSSRLLMLSERVENVFFEIHSHIRDIDGFHPDEALDEVCKILYVKLYDEEMTKPNEVYRLQKVLYGSTEEFAAVIRGLYMEATEYDTRVFSLKIPAYQRSRGVFNTKLRLSSPALVKIVEVLQNYDISHSDTDVKGRAFQKVINPVIRAGMGQYFTPDPVVRFMVNITRPQISDLILDPFCGSAHFLTACLQFVRSQNRSGAEKSLHEFAFGKLHGIEKSDRMVRVAMTDMRLQGDGHSNIRCTDALLEFSNYPDLKSSSFDLILTNPPFGSVLGSDAISQIGESCLSKGRKTCQLEVLGIERSIKFLRPSGRIGIVLPDGIFANRSSKYVRDWLQEEAKIRAVISLPVETFSPFGANIKTSILIARKWRKDEKKNQDYSIFIARIDDVGYDASGRARNTSDFGKVVEEYEYFLLKEGW</sequence>
<reference evidence="2" key="1">
    <citation type="journal article" date="2020" name="Toxins">
        <title>Phylogenomic Analysis of Secondary Metabolism in the Toxic Cyanobacterial Genera Anabaena, Dolichospermum and Aphanizomenon.</title>
        <authorList>
            <person name="Oesterholm J."/>
            <person name="Popin R.V."/>
            <person name="Fewer D.P."/>
            <person name="Sivonen K."/>
        </authorList>
    </citation>
    <scope>NUCLEOTIDE SEQUENCE [LARGE SCALE GENOMIC DNA]</scope>
    <source>
        <strain evidence="2">UHCC 0037</strain>
    </source>
</reference>
<keyword evidence="1" id="KW-0489">Methyltransferase</keyword>
<evidence type="ECO:0000313" key="1">
    <source>
        <dbReference type="EMBL" id="MTJ42202.1"/>
    </source>
</evidence>
<protein>
    <submittedName>
        <fullName evidence="1">SAM-dependent DNA methyltransferase</fullName>
    </submittedName>
</protein>